<dbReference type="Gene3D" id="1.20.144.10">
    <property type="entry name" value="Phosphatidic acid phosphatase type 2/haloperoxidase"/>
    <property type="match status" value="1"/>
</dbReference>
<dbReference type="Proteomes" id="UP000607559">
    <property type="component" value="Unassembled WGS sequence"/>
</dbReference>
<dbReference type="InterPro" id="IPR000326">
    <property type="entry name" value="PAP2/HPO"/>
</dbReference>
<evidence type="ECO:0000313" key="3">
    <source>
        <dbReference type="Proteomes" id="UP000607559"/>
    </source>
</evidence>
<evidence type="ECO:0000313" key="2">
    <source>
        <dbReference type="EMBL" id="GGA92288.1"/>
    </source>
</evidence>
<sequence>MGKAQGIRTSGYGDTIREVSFRPVWGSTPDTVPHIDWHKGLTYKQPFPYQSFILPAAMIAYGATAVHNGTLQKVNADVKEQIWQDNPHSLFHLDNYLQFAPTLSVYALNAAGIHGAHNFKDRTIILVMANIIANGSVFTVKSWSHEQRPNGSDYLSFPSGHTAEAFVGAEFMRMEYKDVSPWYGVAGYAMATATGLLRVYNDAHWFSDVVAGAGFGIASTRLAYWLYPKVQHLFGKNTNPETVNVVMPTYNSGTFGLSYVKVF</sequence>
<protein>
    <submittedName>
        <fullName evidence="2">Phospholipid phosphatase</fullName>
    </submittedName>
</protein>
<proteinExistence type="predicted"/>
<reference evidence="2" key="1">
    <citation type="journal article" date="2014" name="Int. J. Syst. Evol. Microbiol.">
        <title>Complete genome sequence of Corynebacterium casei LMG S-19264T (=DSM 44701T), isolated from a smear-ripened cheese.</title>
        <authorList>
            <consortium name="US DOE Joint Genome Institute (JGI-PGF)"/>
            <person name="Walter F."/>
            <person name="Albersmeier A."/>
            <person name="Kalinowski J."/>
            <person name="Ruckert C."/>
        </authorList>
    </citation>
    <scope>NUCLEOTIDE SEQUENCE</scope>
    <source>
        <strain evidence="2">CGMCC 1.15448</strain>
    </source>
</reference>
<dbReference type="SMART" id="SM00014">
    <property type="entry name" value="acidPPc"/>
    <property type="match status" value="1"/>
</dbReference>
<dbReference type="CDD" id="cd03394">
    <property type="entry name" value="PAP2_like_5"/>
    <property type="match status" value="1"/>
</dbReference>
<keyword evidence="3" id="KW-1185">Reference proteome</keyword>
<evidence type="ECO:0000259" key="1">
    <source>
        <dbReference type="SMART" id="SM00014"/>
    </source>
</evidence>
<accession>A0A8J2XS42</accession>
<dbReference type="InterPro" id="IPR036938">
    <property type="entry name" value="PAP2/HPO_sf"/>
</dbReference>
<reference evidence="2" key="2">
    <citation type="submission" date="2020-09" db="EMBL/GenBank/DDBJ databases">
        <authorList>
            <person name="Sun Q."/>
            <person name="Zhou Y."/>
        </authorList>
    </citation>
    <scope>NUCLEOTIDE SEQUENCE</scope>
    <source>
        <strain evidence="2">CGMCC 1.15448</strain>
    </source>
</reference>
<gene>
    <name evidence="2" type="ORF">GCM10011511_14600</name>
</gene>
<name>A0A8J2XS42_9BACT</name>
<organism evidence="2 3">
    <name type="scientific">Puia dinghuensis</name>
    <dbReference type="NCBI Taxonomy" id="1792502"/>
    <lineage>
        <taxon>Bacteria</taxon>
        <taxon>Pseudomonadati</taxon>
        <taxon>Bacteroidota</taxon>
        <taxon>Chitinophagia</taxon>
        <taxon>Chitinophagales</taxon>
        <taxon>Chitinophagaceae</taxon>
        <taxon>Puia</taxon>
    </lineage>
</organism>
<dbReference type="EMBL" id="BMJC01000001">
    <property type="protein sequence ID" value="GGA92288.1"/>
    <property type="molecule type" value="Genomic_DNA"/>
</dbReference>
<dbReference type="AlphaFoldDB" id="A0A8J2XS42"/>
<comment type="caution">
    <text evidence="2">The sequence shown here is derived from an EMBL/GenBank/DDBJ whole genome shotgun (WGS) entry which is preliminary data.</text>
</comment>
<dbReference type="SUPFAM" id="SSF48317">
    <property type="entry name" value="Acid phosphatase/Vanadium-dependent haloperoxidase"/>
    <property type="match status" value="1"/>
</dbReference>
<dbReference type="Pfam" id="PF01569">
    <property type="entry name" value="PAP2"/>
    <property type="match status" value="1"/>
</dbReference>
<feature type="domain" description="Phosphatidic acid phosphatase type 2/haloperoxidase" evidence="1">
    <location>
        <begin position="123"/>
        <end position="224"/>
    </location>
</feature>